<evidence type="ECO:0000256" key="10">
    <source>
        <dbReference type="SAM" id="MobiDB-lite"/>
    </source>
</evidence>
<dbReference type="SUPFAM" id="SSF53335">
    <property type="entry name" value="S-adenosyl-L-methionine-dependent methyltransferases"/>
    <property type="match status" value="1"/>
</dbReference>
<reference evidence="11 13" key="2">
    <citation type="journal article" date="2013" name="Nature">
        <title>Insights into bilaterian evolution from three spiralian genomes.</title>
        <authorList>
            <person name="Simakov O."/>
            <person name="Marletaz F."/>
            <person name="Cho S.J."/>
            <person name="Edsinger-Gonzales E."/>
            <person name="Havlak P."/>
            <person name="Hellsten U."/>
            <person name="Kuo D.H."/>
            <person name="Larsson T."/>
            <person name="Lv J."/>
            <person name="Arendt D."/>
            <person name="Savage R."/>
            <person name="Osoegawa K."/>
            <person name="de Jong P."/>
            <person name="Grimwood J."/>
            <person name="Chapman J.A."/>
            <person name="Shapiro H."/>
            <person name="Aerts A."/>
            <person name="Otillar R.P."/>
            <person name="Terry A.Y."/>
            <person name="Boore J.L."/>
            <person name="Grigoriev I.V."/>
            <person name="Lindberg D.R."/>
            <person name="Seaver E.C."/>
            <person name="Weisblat D.A."/>
            <person name="Putnam N.H."/>
            <person name="Rokhsar D.S."/>
        </authorList>
    </citation>
    <scope>NUCLEOTIDE SEQUENCE</scope>
    <source>
        <strain evidence="11 13">I ESC-2004</strain>
    </source>
</reference>
<comment type="catalytic activity">
    <reaction evidence="8 9">
        <text>guanosine(26) in tRNA + 2 S-adenosyl-L-methionine = N(2)-dimethylguanosine(26) in tRNA + 2 S-adenosyl-L-homocysteine + 2 H(+)</text>
        <dbReference type="Rhea" id="RHEA:43140"/>
        <dbReference type="Rhea" id="RHEA-COMP:10359"/>
        <dbReference type="Rhea" id="RHEA-COMP:10360"/>
        <dbReference type="ChEBI" id="CHEBI:15378"/>
        <dbReference type="ChEBI" id="CHEBI:57856"/>
        <dbReference type="ChEBI" id="CHEBI:59789"/>
        <dbReference type="ChEBI" id="CHEBI:74269"/>
        <dbReference type="ChEBI" id="CHEBI:74513"/>
        <dbReference type="EC" id="2.1.1.216"/>
    </reaction>
</comment>
<evidence type="ECO:0000256" key="7">
    <source>
        <dbReference type="ARBA" id="ARBA00039099"/>
    </source>
</evidence>
<organism evidence="11">
    <name type="scientific">Capitella teleta</name>
    <name type="common">Polychaete worm</name>
    <dbReference type="NCBI Taxonomy" id="283909"/>
    <lineage>
        <taxon>Eukaryota</taxon>
        <taxon>Metazoa</taxon>
        <taxon>Spiralia</taxon>
        <taxon>Lophotrochozoa</taxon>
        <taxon>Annelida</taxon>
        <taxon>Polychaeta</taxon>
        <taxon>Sedentaria</taxon>
        <taxon>Scolecida</taxon>
        <taxon>Capitellidae</taxon>
        <taxon>Capitella</taxon>
    </lineage>
</organism>
<dbReference type="InterPro" id="IPR042296">
    <property type="entry name" value="tRNA_met_Trm1_C"/>
</dbReference>
<dbReference type="InterPro" id="IPR002905">
    <property type="entry name" value="Trm1"/>
</dbReference>
<dbReference type="GO" id="GO:0160104">
    <property type="term" value="F:tRNA (guanine(26)-N2)-dimethyltransferase activity"/>
    <property type="evidence" value="ECO:0007669"/>
    <property type="project" value="UniProtKB-UniRule"/>
</dbReference>
<dbReference type="STRING" id="283909.R7TYM4"/>
<reference evidence="13" key="1">
    <citation type="submission" date="2012-12" db="EMBL/GenBank/DDBJ databases">
        <authorList>
            <person name="Hellsten U."/>
            <person name="Grimwood J."/>
            <person name="Chapman J.A."/>
            <person name="Shapiro H."/>
            <person name="Aerts A."/>
            <person name="Otillar R.P."/>
            <person name="Terry A.Y."/>
            <person name="Boore J.L."/>
            <person name="Simakov O."/>
            <person name="Marletaz F."/>
            <person name="Cho S.-J."/>
            <person name="Edsinger-Gonzales E."/>
            <person name="Havlak P."/>
            <person name="Kuo D.-H."/>
            <person name="Larsson T."/>
            <person name="Lv J."/>
            <person name="Arendt D."/>
            <person name="Savage R."/>
            <person name="Osoegawa K."/>
            <person name="de Jong P."/>
            <person name="Lindberg D.R."/>
            <person name="Seaver E.C."/>
            <person name="Weisblat D.A."/>
            <person name="Putnam N.H."/>
            <person name="Grigoriev I.V."/>
            <person name="Rokhsar D.S."/>
        </authorList>
    </citation>
    <scope>NUCLEOTIDE SEQUENCE</scope>
    <source>
        <strain evidence="13">I ESC-2004</strain>
    </source>
</reference>
<keyword evidence="13" id="KW-1185">Reference proteome</keyword>
<dbReference type="Proteomes" id="UP000014760">
    <property type="component" value="Unassembled WGS sequence"/>
</dbReference>
<evidence type="ECO:0000313" key="11">
    <source>
        <dbReference type="EMBL" id="ELT96531.1"/>
    </source>
</evidence>
<dbReference type="EnsemblMetazoa" id="CapteT143136">
    <property type="protein sequence ID" value="CapteP143136"/>
    <property type="gene ID" value="CapteG143136"/>
</dbReference>
<dbReference type="OrthoDB" id="6349953at2759"/>
<keyword evidence="4 9" id="KW-0949">S-adenosyl-L-methionine</keyword>
<evidence type="ECO:0000256" key="1">
    <source>
        <dbReference type="ARBA" id="ARBA00022555"/>
    </source>
</evidence>
<comment type="similarity">
    <text evidence="9">Belongs to the class I-like SAM-binding methyltransferase superfamily. Trm1 family.</text>
</comment>
<sequence>MTTEGKARVFLPPSVFYNPVQEFNRDLTIAIISEFAKEHFAKQREKNKNSENEESSIPTELEAGVRYENGIRICEALAASGLRSVRFGLEIPGVKEIIANDLDESAVEYIKKNVKHNGIEDLVKPSINDASMLMYLNKRPADRFDVIDLDPYGSAAPFLDAALQSIRDGGLICCTCTDAAILCGNAGETCFAKYGAFSVRTKFCHEKALRIVLQCIQSHASTYGRYIEPVISLSIDFYVRIFFRVYSKAGKVKAAVTKLSNVYYCGGCGGFTLQPLASRKECKGPGNFKYLPGAPPGCGDVCEHCNSHLVMAGPVWNQPLHNKEFIQKIIDSLDGGNKLNTEARIRGMLSMAQEELPDVPLYYILDDLCSVLHVTPMTILQLRSAILNAGYRVSFSHAAKNSVKTDAPPNVIWDIMRCWTQVNPVKSSRLEKDNPARSILEKKPVLQADFTLHPEANPESRKKGLVRWQMKPLRDWGPKARASDGGGSLDERREKGQMKAKRKRENEVSTNWDYVILCWSCES</sequence>
<dbReference type="FunCoup" id="R7TYM4">
    <property type="interactions" value="2259"/>
</dbReference>
<keyword evidence="5 9" id="KW-0819">tRNA processing</keyword>
<dbReference type="FunFam" id="3.40.50.150:FF:000051">
    <property type="entry name" value="tRNA (guanine(26)-N(2))-dimethyltransferase"/>
    <property type="match status" value="1"/>
</dbReference>
<evidence type="ECO:0000256" key="3">
    <source>
        <dbReference type="ARBA" id="ARBA00022679"/>
    </source>
</evidence>
<evidence type="ECO:0000256" key="2">
    <source>
        <dbReference type="ARBA" id="ARBA00022603"/>
    </source>
</evidence>
<accession>R7TYM4</accession>
<evidence type="ECO:0000256" key="9">
    <source>
        <dbReference type="PROSITE-ProRule" id="PRU00958"/>
    </source>
</evidence>
<name>R7TYM4_CAPTE</name>
<dbReference type="EC" id="2.1.1.216" evidence="7 9"/>
<dbReference type="GO" id="GO:0005634">
    <property type="term" value="C:nucleus"/>
    <property type="evidence" value="ECO:0007669"/>
    <property type="project" value="TreeGrafter"/>
</dbReference>
<evidence type="ECO:0000256" key="8">
    <source>
        <dbReference type="ARBA" id="ARBA00051897"/>
    </source>
</evidence>
<proteinExistence type="inferred from homology"/>
<dbReference type="EMBL" id="KB308810">
    <property type="protein sequence ID" value="ELT96531.1"/>
    <property type="molecule type" value="Genomic_DNA"/>
</dbReference>
<dbReference type="GO" id="GO:0000049">
    <property type="term" value="F:tRNA binding"/>
    <property type="evidence" value="ECO:0007669"/>
    <property type="project" value="UniProtKB-UniRule"/>
</dbReference>
<dbReference type="NCBIfam" id="TIGR00308">
    <property type="entry name" value="TRM1"/>
    <property type="match status" value="1"/>
</dbReference>
<evidence type="ECO:0000313" key="12">
    <source>
        <dbReference type="EnsemblMetazoa" id="CapteP143136"/>
    </source>
</evidence>
<dbReference type="PANTHER" id="PTHR10631:SF3">
    <property type="entry name" value="TRNA (GUANINE(26)-N(2))-DIMETHYLTRANSFERASE"/>
    <property type="match status" value="1"/>
</dbReference>
<reference evidence="12" key="3">
    <citation type="submission" date="2015-06" db="UniProtKB">
        <authorList>
            <consortium name="EnsemblMetazoa"/>
        </authorList>
    </citation>
    <scope>IDENTIFICATION</scope>
</reference>
<dbReference type="InterPro" id="IPR029063">
    <property type="entry name" value="SAM-dependent_MTases_sf"/>
</dbReference>
<dbReference type="Gene3D" id="3.40.50.150">
    <property type="entry name" value="Vaccinia Virus protein VP39"/>
    <property type="match status" value="1"/>
</dbReference>
<dbReference type="Gene3D" id="3.30.56.70">
    <property type="entry name" value="N2,N2-dimethylguanosine tRNA methyltransferase, C-terminal domain"/>
    <property type="match status" value="1"/>
</dbReference>
<gene>
    <name evidence="11" type="ORF">CAPTEDRAFT_143136</name>
</gene>
<evidence type="ECO:0000256" key="6">
    <source>
        <dbReference type="ARBA" id="ARBA00022884"/>
    </source>
</evidence>
<protein>
    <recommendedName>
        <fullName evidence="7 9">tRNA (guanine(26)-N(2))-dimethyltransferase</fullName>
        <ecNumber evidence="7 9">2.1.1.216</ecNumber>
    </recommendedName>
</protein>
<dbReference type="PANTHER" id="PTHR10631">
    <property type="entry name" value="N 2 ,N 2 -DIMETHYLGUANOSINE TRNA METHYLTRANSFERASE"/>
    <property type="match status" value="1"/>
</dbReference>
<dbReference type="HOGENOM" id="CLU_010862_4_1_1"/>
<keyword evidence="1 9" id="KW-0820">tRNA-binding</keyword>
<keyword evidence="3 9" id="KW-0808">Transferase</keyword>
<evidence type="ECO:0000313" key="13">
    <source>
        <dbReference type="Proteomes" id="UP000014760"/>
    </source>
</evidence>
<dbReference type="Pfam" id="PF02005">
    <property type="entry name" value="TRM"/>
    <property type="match status" value="1"/>
</dbReference>
<dbReference type="PROSITE" id="PS51626">
    <property type="entry name" value="SAM_MT_TRM1"/>
    <property type="match status" value="1"/>
</dbReference>
<evidence type="ECO:0000256" key="4">
    <source>
        <dbReference type="ARBA" id="ARBA00022691"/>
    </source>
</evidence>
<feature type="region of interest" description="Disordered" evidence="10">
    <location>
        <begin position="476"/>
        <end position="504"/>
    </location>
</feature>
<evidence type="ECO:0000256" key="5">
    <source>
        <dbReference type="ARBA" id="ARBA00022694"/>
    </source>
</evidence>
<keyword evidence="2 9" id="KW-0489">Methyltransferase</keyword>
<dbReference type="GO" id="GO:0002940">
    <property type="term" value="P:tRNA N2-guanine methylation"/>
    <property type="evidence" value="ECO:0007669"/>
    <property type="project" value="TreeGrafter"/>
</dbReference>
<dbReference type="OMA" id="MKCCHEM"/>
<dbReference type="AlphaFoldDB" id="R7TYM4"/>
<dbReference type="EMBL" id="AMQN01002277">
    <property type="status" value="NOT_ANNOTATED_CDS"/>
    <property type="molecule type" value="Genomic_DNA"/>
</dbReference>
<dbReference type="FunFam" id="3.30.56.70:FF:000001">
    <property type="entry name" value="tRNA (guanine(26)-N(2))-dimethyltransferase"/>
    <property type="match status" value="1"/>
</dbReference>
<keyword evidence="6 9" id="KW-0694">RNA-binding</keyword>